<evidence type="ECO:0000313" key="1">
    <source>
        <dbReference type="EMBL" id="KAJ9661551.1"/>
    </source>
</evidence>
<gene>
    <name evidence="1" type="ORF">H2198_001931</name>
</gene>
<name>A0ACC3AFZ0_9EURO</name>
<reference evidence="1" key="1">
    <citation type="submission" date="2022-10" db="EMBL/GenBank/DDBJ databases">
        <title>Culturing micro-colonial fungi from biological soil crusts in the Mojave desert and describing Neophaeococcomyces mojavensis, and introducing the new genera and species Taxawa tesnikishii.</title>
        <authorList>
            <person name="Kurbessoian T."/>
            <person name="Stajich J.E."/>
        </authorList>
    </citation>
    <scope>NUCLEOTIDE SEQUENCE</scope>
    <source>
        <strain evidence="1">JES_112</strain>
    </source>
</reference>
<dbReference type="Proteomes" id="UP001172386">
    <property type="component" value="Unassembled WGS sequence"/>
</dbReference>
<proteinExistence type="predicted"/>
<dbReference type="EMBL" id="JAPDRQ010000022">
    <property type="protein sequence ID" value="KAJ9661551.1"/>
    <property type="molecule type" value="Genomic_DNA"/>
</dbReference>
<protein>
    <submittedName>
        <fullName evidence="1">Uncharacterized protein</fullName>
    </submittedName>
</protein>
<evidence type="ECO:0000313" key="2">
    <source>
        <dbReference type="Proteomes" id="UP001172386"/>
    </source>
</evidence>
<organism evidence="1 2">
    <name type="scientific">Neophaeococcomyces mojaviensis</name>
    <dbReference type="NCBI Taxonomy" id="3383035"/>
    <lineage>
        <taxon>Eukaryota</taxon>
        <taxon>Fungi</taxon>
        <taxon>Dikarya</taxon>
        <taxon>Ascomycota</taxon>
        <taxon>Pezizomycotina</taxon>
        <taxon>Eurotiomycetes</taxon>
        <taxon>Chaetothyriomycetidae</taxon>
        <taxon>Chaetothyriales</taxon>
        <taxon>Chaetothyriales incertae sedis</taxon>
        <taxon>Neophaeococcomyces</taxon>
    </lineage>
</organism>
<sequence length="628" mass="70883">MGSTVEFAVAAATIITRLSAFCFLRWIPGHHFPPIIVSSAILYLTLVYGYSSSFGTGRPSLREAFPKLFKHEKQEHVEEETTHDEPALYHDEKTILKTLLLGIPNWHEWEFSYLTIGLNILVTLLSLDLVFRGPVLYNGKDLKFARVGFVDDSSAKILFRDPNPRNLPVYAYLKSSDQSAWTTTDTIYYLGEETDYTKPVTFSKLRPDTAYTYALSNDLQGTFKTAPPPNSQMARSLTFLTSSCIKANFPYNPFAHSLSIAGFKYLSKVIRSLPLPPSFMLFLGDFIYVDVPLRLGSSQKHYRSEYRRVYSSPSWNLPGVDLPWIHTLDDHEIANDWFGGNDTEPFVSASDPFMHYHVSVNPPLPPSVPSGPEANSTYFQFVQGPASFFMLDTRRYRTHPEGRENSSTAKPLYGSSLTSSQTPEYAPSMLGPLQLKAFLAFLKAPEHPNVRWKIVASSVPFTKNWRFGTSDTWGGFLSERKQILEAMHYAEQKLAVRVVILSGDRHEFAAIRFPPSMLGARTGQPAYDDTPGLGPHEFSVGPLSMFYLPIRTFKQIDDEDVALTYLPDGNSKLGVIDIQPTRRADQRSSSLTYTLWIDGSVAWTYSLQSPAQNMHQQSNKDTWSRILH</sequence>
<keyword evidence="2" id="KW-1185">Reference proteome</keyword>
<accession>A0ACC3AFZ0</accession>
<comment type="caution">
    <text evidence="1">The sequence shown here is derived from an EMBL/GenBank/DDBJ whole genome shotgun (WGS) entry which is preliminary data.</text>
</comment>